<dbReference type="InterPro" id="IPR000073">
    <property type="entry name" value="AB_hydrolase_1"/>
</dbReference>
<dbReference type="SUPFAM" id="SSF53474">
    <property type="entry name" value="alpha/beta-Hydrolases"/>
    <property type="match status" value="1"/>
</dbReference>
<dbReference type="InterPro" id="IPR029058">
    <property type="entry name" value="AB_hydrolase_fold"/>
</dbReference>
<dbReference type="GO" id="GO:0016020">
    <property type="term" value="C:membrane"/>
    <property type="evidence" value="ECO:0007669"/>
    <property type="project" value="TreeGrafter"/>
</dbReference>
<dbReference type="PRINTS" id="PR00111">
    <property type="entry name" value="ABHYDROLASE"/>
</dbReference>
<evidence type="ECO:0000259" key="2">
    <source>
        <dbReference type="Pfam" id="PF00561"/>
    </source>
</evidence>
<dbReference type="Gene3D" id="3.40.50.1820">
    <property type="entry name" value="alpha/beta hydrolase"/>
    <property type="match status" value="1"/>
</dbReference>
<organism evidence="3 4">
    <name type="scientific">Halobacillus aidingensis</name>
    <dbReference type="NCBI Taxonomy" id="240303"/>
    <lineage>
        <taxon>Bacteria</taxon>
        <taxon>Bacillati</taxon>
        <taxon>Bacillota</taxon>
        <taxon>Bacilli</taxon>
        <taxon>Bacillales</taxon>
        <taxon>Bacillaceae</taxon>
        <taxon>Halobacillus</taxon>
    </lineage>
</organism>
<reference evidence="4" key="1">
    <citation type="submission" date="2016-10" db="EMBL/GenBank/DDBJ databases">
        <authorList>
            <person name="Varghese N."/>
            <person name="Submissions S."/>
        </authorList>
    </citation>
    <scope>NUCLEOTIDE SEQUENCE [LARGE SCALE GENOMIC DNA]</scope>
    <source>
        <strain evidence="4">CGMCC 1.3703</strain>
    </source>
</reference>
<evidence type="ECO:0000256" key="1">
    <source>
        <dbReference type="ARBA" id="ARBA00022801"/>
    </source>
</evidence>
<dbReference type="STRING" id="240303.SAMN05421677_118100"/>
<name>A0A1H0SMN5_HALAD</name>
<gene>
    <name evidence="3" type="ORF">SAMN05421677_118100</name>
</gene>
<dbReference type="GO" id="GO:0016787">
    <property type="term" value="F:hydrolase activity"/>
    <property type="evidence" value="ECO:0007669"/>
    <property type="project" value="UniProtKB-KW"/>
</dbReference>
<dbReference type="Proteomes" id="UP000198860">
    <property type="component" value="Unassembled WGS sequence"/>
</dbReference>
<protein>
    <submittedName>
        <fullName evidence="3">Pimeloyl-ACP methyl ester carboxylesterase</fullName>
    </submittedName>
</protein>
<dbReference type="Pfam" id="PF00561">
    <property type="entry name" value="Abhydrolase_1"/>
    <property type="match status" value="1"/>
</dbReference>
<dbReference type="PRINTS" id="PR00412">
    <property type="entry name" value="EPOXHYDRLASE"/>
</dbReference>
<dbReference type="AlphaFoldDB" id="A0A1H0SMN5"/>
<dbReference type="InterPro" id="IPR000639">
    <property type="entry name" value="Epox_hydrolase-like"/>
</dbReference>
<evidence type="ECO:0000313" key="3">
    <source>
        <dbReference type="EMBL" id="SDP42993.1"/>
    </source>
</evidence>
<evidence type="ECO:0000313" key="4">
    <source>
        <dbReference type="Proteomes" id="UP000198860"/>
    </source>
</evidence>
<dbReference type="EMBL" id="FNIZ01000018">
    <property type="protein sequence ID" value="SDP42993.1"/>
    <property type="molecule type" value="Genomic_DNA"/>
</dbReference>
<dbReference type="PANTHER" id="PTHR43798:SF31">
    <property type="entry name" value="AB HYDROLASE SUPERFAMILY PROTEIN YCLE"/>
    <property type="match status" value="1"/>
</dbReference>
<dbReference type="InterPro" id="IPR050266">
    <property type="entry name" value="AB_hydrolase_sf"/>
</dbReference>
<proteinExistence type="predicted"/>
<feature type="domain" description="AB hydrolase-1" evidence="2">
    <location>
        <begin position="43"/>
        <end position="274"/>
    </location>
</feature>
<sequence>MAETGNILHNIKKGVFIQMSLYIEVDHDRHIDLFVQDIGEGQPIVFLHGWPLNHQMFEYQMNTLPRKGYRFIGIDLRGFGKSDKPAFGYDYDTLAHDVKTVVEYLQLENFYLTGFSMGGPIAVRYATKFANKELAQLILAGPAAPSFTQREGYSHGMKKEEVDGLIQAIQNDRPAALKDFGEGFYHSDISESFGEWFHSLGLEASAHATIACAESLRDEDLREEVSQIEVPTLLLHGKHDEICDYAFSEILNEKIPNSTLIPFENSGHGMVYDEKEKFNQTLLDLLK</sequence>
<accession>A0A1H0SMN5</accession>
<dbReference type="PANTHER" id="PTHR43798">
    <property type="entry name" value="MONOACYLGLYCEROL LIPASE"/>
    <property type="match status" value="1"/>
</dbReference>
<keyword evidence="1" id="KW-0378">Hydrolase</keyword>
<keyword evidence="4" id="KW-1185">Reference proteome</keyword>